<dbReference type="Pfam" id="PF19279">
    <property type="entry name" value="YegS_C"/>
    <property type="match status" value="1"/>
</dbReference>
<dbReference type="SMART" id="SM00046">
    <property type="entry name" value="DAGKc"/>
    <property type="match status" value="1"/>
</dbReference>
<evidence type="ECO:0000313" key="6">
    <source>
        <dbReference type="EMBL" id="SNQ28326.1"/>
    </source>
</evidence>
<dbReference type="InterPro" id="IPR045540">
    <property type="entry name" value="YegS/DAGK_C"/>
</dbReference>
<dbReference type="Pfam" id="PF00781">
    <property type="entry name" value="DAGK_cat"/>
    <property type="match status" value="1"/>
</dbReference>
<proteinExistence type="predicted"/>
<evidence type="ECO:0000256" key="1">
    <source>
        <dbReference type="ARBA" id="ARBA00022679"/>
    </source>
</evidence>
<dbReference type="InterPro" id="IPR001206">
    <property type="entry name" value="Diacylglycerol_kinase_cat_dom"/>
</dbReference>
<protein>
    <submittedName>
        <fullName evidence="6">Diacylglycerol kinase family enzyme</fullName>
    </submittedName>
</protein>
<dbReference type="PANTHER" id="PTHR12358:SF54">
    <property type="entry name" value="SPHINGOSINE KINASE RELATED PROTEIN"/>
    <property type="match status" value="1"/>
</dbReference>
<dbReference type="PROSITE" id="PS50146">
    <property type="entry name" value="DAGK"/>
    <property type="match status" value="1"/>
</dbReference>
<dbReference type="PANTHER" id="PTHR12358">
    <property type="entry name" value="SPHINGOSINE KINASE"/>
    <property type="match status" value="1"/>
</dbReference>
<organism evidence="6 7">
    <name type="scientific">Acinetobacter apis</name>
    <dbReference type="NCBI Taxonomy" id="1229165"/>
    <lineage>
        <taxon>Bacteria</taxon>
        <taxon>Pseudomonadati</taxon>
        <taxon>Pseudomonadota</taxon>
        <taxon>Gammaproteobacteria</taxon>
        <taxon>Moraxellales</taxon>
        <taxon>Moraxellaceae</taxon>
        <taxon>Acinetobacter</taxon>
    </lineage>
</organism>
<dbReference type="RefSeq" id="WP_088822324.1">
    <property type="nucleotide sequence ID" value="NZ_FZLN01000001.1"/>
</dbReference>
<dbReference type="GO" id="GO:0005524">
    <property type="term" value="F:ATP binding"/>
    <property type="evidence" value="ECO:0007669"/>
    <property type="project" value="UniProtKB-KW"/>
</dbReference>
<dbReference type="InterPro" id="IPR017438">
    <property type="entry name" value="ATP-NAD_kinase_N"/>
</dbReference>
<reference evidence="7" key="1">
    <citation type="submission" date="2017-06" db="EMBL/GenBank/DDBJ databases">
        <authorList>
            <person name="Varghese N."/>
            <person name="Submissions S."/>
        </authorList>
    </citation>
    <scope>NUCLEOTIDE SEQUENCE [LARGE SCALE GENOMIC DNA]</scope>
    <source>
        <strain evidence="7">ANC 5114</strain>
    </source>
</reference>
<dbReference type="Gene3D" id="2.60.200.40">
    <property type="match status" value="1"/>
</dbReference>
<sequence>MENLKPLSLVYNQKSGFHANHKDDFYEQIMTLFSRYGFEIQVFELNEQCPIDMLMPKILTRHKNSQNKGVIVGAGGDGTLNAIASYLMHTDIPLGILPLGTFNYVARVLDIPINLIRAADVIATGQIKSVHVAKLNDYIYLNNASLGLYPLFIEQRERYNKYFGRFPLHAYTSAIDVLIRKYRSLKLEVTVDGVRYPVNTALVFFGNNQLQLKELNLKIADSVKAGKIGGVVVAQTDRLSLVKLLIKLVQGDIEKANEIYSFSADHVEVTAKKGHKLYLAIDGELVEEHSPLRLSVEKNALNIMVPHVTSSL</sequence>
<dbReference type="AlphaFoldDB" id="A0A217EDR8"/>
<keyword evidence="1" id="KW-0808">Transferase</keyword>
<keyword evidence="2" id="KW-0547">Nucleotide-binding</keyword>
<dbReference type="Proteomes" id="UP000243463">
    <property type="component" value="Unassembled WGS sequence"/>
</dbReference>
<name>A0A217EDR8_9GAMM</name>
<dbReference type="Gene3D" id="3.40.50.10330">
    <property type="entry name" value="Probable inorganic polyphosphate/atp-NAD kinase, domain 1"/>
    <property type="match status" value="1"/>
</dbReference>
<dbReference type="EMBL" id="FZLN01000001">
    <property type="protein sequence ID" value="SNQ28326.1"/>
    <property type="molecule type" value="Genomic_DNA"/>
</dbReference>
<keyword evidence="7" id="KW-1185">Reference proteome</keyword>
<dbReference type="InterPro" id="IPR016064">
    <property type="entry name" value="NAD/diacylglycerol_kinase_sf"/>
</dbReference>
<keyword evidence="3 6" id="KW-0418">Kinase</keyword>
<evidence type="ECO:0000256" key="2">
    <source>
        <dbReference type="ARBA" id="ARBA00022741"/>
    </source>
</evidence>
<gene>
    <name evidence="6" type="ORF">SAMN05444584_0244</name>
</gene>
<dbReference type="OrthoDB" id="142078at2"/>
<dbReference type="GO" id="GO:0016301">
    <property type="term" value="F:kinase activity"/>
    <property type="evidence" value="ECO:0007669"/>
    <property type="project" value="UniProtKB-KW"/>
</dbReference>
<evidence type="ECO:0000256" key="4">
    <source>
        <dbReference type="ARBA" id="ARBA00022840"/>
    </source>
</evidence>
<dbReference type="SUPFAM" id="SSF111331">
    <property type="entry name" value="NAD kinase/diacylglycerol kinase-like"/>
    <property type="match status" value="1"/>
</dbReference>
<evidence type="ECO:0000259" key="5">
    <source>
        <dbReference type="PROSITE" id="PS50146"/>
    </source>
</evidence>
<dbReference type="InterPro" id="IPR050187">
    <property type="entry name" value="Lipid_Phosphate_FormReg"/>
</dbReference>
<keyword evidence="4" id="KW-0067">ATP-binding</keyword>
<evidence type="ECO:0000313" key="7">
    <source>
        <dbReference type="Proteomes" id="UP000243463"/>
    </source>
</evidence>
<feature type="domain" description="DAGKc" evidence="5">
    <location>
        <begin position="2"/>
        <end position="138"/>
    </location>
</feature>
<evidence type="ECO:0000256" key="3">
    <source>
        <dbReference type="ARBA" id="ARBA00022777"/>
    </source>
</evidence>
<accession>A0A217EDR8</accession>